<name>A0ABN1VZI9_9ACTN</name>
<keyword evidence="2" id="KW-1185">Reference proteome</keyword>
<evidence type="ECO:0000313" key="1">
    <source>
        <dbReference type="EMBL" id="GAA1227419.1"/>
    </source>
</evidence>
<evidence type="ECO:0000313" key="2">
    <source>
        <dbReference type="Proteomes" id="UP001500037"/>
    </source>
</evidence>
<organism evidence="1 2">
    <name type="scientific">Kitasatospora nipponensis</name>
    <dbReference type="NCBI Taxonomy" id="258049"/>
    <lineage>
        <taxon>Bacteria</taxon>
        <taxon>Bacillati</taxon>
        <taxon>Actinomycetota</taxon>
        <taxon>Actinomycetes</taxon>
        <taxon>Kitasatosporales</taxon>
        <taxon>Streptomycetaceae</taxon>
        <taxon>Kitasatospora</taxon>
    </lineage>
</organism>
<evidence type="ECO:0008006" key="3">
    <source>
        <dbReference type="Google" id="ProtNLM"/>
    </source>
</evidence>
<reference evidence="1 2" key="1">
    <citation type="journal article" date="2019" name="Int. J. Syst. Evol. Microbiol.">
        <title>The Global Catalogue of Microorganisms (GCM) 10K type strain sequencing project: providing services to taxonomists for standard genome sequencing and annotation.</title>
        <authorList>
            <consortium name="The Broad Institute Genomics Platform"/>
            <consortium name="The Broad Institute Genome Sequencing Center for Infectious Disease"/>
            <person name="Wu L."/>
            <person name="Ma J."/>
        </authorList>
    </citation>
    <scope>NUCLEOTIDE SEQUENCE [LARGE SCALE GENOMIC DNA]</scope>
    <source>
        <strain evidence="1 2">JCM 13004</strain>
    </source>
</reference>
<comment type="caution">
    <text evidence="1">The sequence shown here is derived from an EMBL/GenBank/DDBJ whole genome shotgun (WGS) entry which is preliminary data.</text>
</comment>
<sequence>MDMAHTDIALKEAMTIEGALGVALVDIASGMALGMLGGGKELDLALAAAGNTDLVRAKLRAMEMLGLGGSIEDILVTLTGQYHLIRPLTSRTGAGLFLYLALDRNRANLAMARRRLQVVESELEL</sequence>
<accession>A0ABN1VZI9</accession>
<proteinExistence type="predicted"/>
<dbReference type="Proteomes" id="UP001500037">
    <property type="component" value="Unassembled WGS sequence"/>
</dbReference>
<protein>
    <recommendedName>
        <fullName evidence="3">Regulator of Ras-like GTPase activity (Roadblock/LC7/MglB family)</fullName>
    </recommendedName>
</protein>
<dbReference type="EMBL" id="BAAALF010000019">
    <property type="protein sequence ID" value="GAA1227419.1"/>
    <property type="molecule type" value="Genomic_DNA"/>
</dbReference>
<gene>
    <name evidence="1" type="ORF">GCM10009665_17420</name>
</gene>